<dbReference type="SMART" id="SM00028">
    <property type="entry name" value="TPR"/>
    <property type="match status" value="5"/>
</dbReference>
<proteinExistence type="predicted"/>
<dbReference type="Gene3D" id="3.90.550.10">
    <property type="entry name" value="Spore Coat Polysaccharide Biosynthesis Protein SpsA, Chain A"/>
    <property type="match status" value="1"/>
</dbReference>
<evidence type="ECO:0000259" key="2">
    <source>
        <dbReference type="Pfam" id="PF00535"/>
    </source>
</evidence>
<dbReference type="Proteomes" id="UP000517523">
    <property type="component" value="Unassembled WGS sequence"/>
</dbReference>
<dbReference type="InterPro" id="IPR001173">
    <property type="entry name" value="Glyco_trans_2-like"/>
</dbReference>
<comment type="caution">
    <text evidence="3">The sequence shown here is derived from an EMBL/GenBank/DDBJ whole genome shotgun (WGS) entry which is preliminary data.</text>
</comment>
<evidence type="ECO:0000256" key="1">
    <source>
        <dbReference type="PROSITE-ProRule" id="PRU00339"/>
    </source>
</evidence>
<dbReference type="SUPFAM" id="SSF53448">
    <property type="entry name" value="Nucleotide-diphospho-sugar transferases"/>
    <property type="match status" value="1"/>
</dbReference>
<dbReference type="Gene3D" id="1.25.40.10">
    <property type="entry name" value="Tetratricopeptide repeat domain"/>
    <property type="match status" value="2"/>
</dbReference>
<evidence type="ECO:0000313" key="3">
    <source>
        <dbReference type="EMBL" id="MBB3130894.1"/>
    </source>
</evidence>
<dbReference type="PANTHER" id="PTHR43630:SF2">
    <property type="entry name" value="GLYCOSYLTRANSFERASE"/>
    <property type="match status" value="1"/>
</dbReference>
<dbReference type="InterPro" id="IPR011990">
    <property type="entry name" value="TPR-like_helical_dom_sf"/>
</dbReference>
<dbReference type="PROSITE" id="PS50096">
    <property type="entry name" value="IQ"/>
    <property type="match status" value="1"/>
</dbReference>
<dbReference type="SUPFAM" id="SSF48452">
    <property type="entry name" value="TPR-like"/>
    <property type="match status" value="2"/>
</dbReference>
<keyword evidence="1" id="KW-0802">TPR repeat</keyword>
<dbReference type="RefSeq" id="WP_183585119.1">
    <property type="nucleotide sequence ID" value="NZ_JACHXJ010000005.1"/>
</dbReference>
<feature type="domain" description="Glycosyltransferase 2-like" evidence="2">
    <location>
        <begin position="6"/>
        <end position="91"/>
    </location>
</feature>
<dbReference type="PROSITE" id="PS50293">
    <property type="entry name" value="TPR_REGION"/>
    <property type="match status" value="1"/>
</dbReference>
<dbReference type="GO" id="GO:0016740">
    <property type="term" value="F:transferase activity"/>
    <property type="evidence" value="ECO:0007669"/>
    <property type="project" value="UniProtKB-KW"/>
</dbReference>
<dbReference type="AlphaFoldDB" id="A0A839TUR6"/>
<reference evidence="3 4" key="1">
    <citation type="submission" date="2020-08" db="EMBL/GenBank/DDBJ databases">
        <title>Genomic Encyclopedia of Type Strains, Phase III (KMG-III): the genomes of soil and plant-associated and newly described type strains.</title>
        <authorList>
            <person name="Whitman W."/>
        </authorList>
    </citation>
    <scope>NUCLEOTIDE SEQUENCE [LARGE SCALE GENOMIC DNA]</scope>
    <source>
        <strain evidence="3 4">CECT 5831</strain>
    </source>
</reference>
<organism evidence="3 4">
    <name type="scientific">Paenibacillus rhizosphaerae</name>
    <dbReference type="NCBI Taxonomy" id="297318"/>
    <lineage>
        <taxon>Bacteria</taxon>
        <taxon>Bacillati</taxon>
        <taxon>Bacillota</taxon>
        <taxon>Bacilli</taxon>
        <taxon>Bacillales</taxon>
        <taxon>Paenibacillaceae</taxon>
        <taxon>Paenibacillus</taxon>
    </lineage>
</organism>
<sequence>MYKTISLCMIVKNEEDCLRKCLDSVKDKVDQIVIVDTGSTDATIDIAKEYTKEIYCFQWSDDFAAARNESLKYAKSDYILVLDADEYLPSDADLKAEISTGFDYYFLKIHNILSYGRAINHTAVRLFANYRGLLYRNRLHEHLNTMDEGANYTCTFGSVVINHTGYTDDMMSNREKDKRNLPLMIQEVEENPTAYNLFNMGRTYMSIGEYEKAIEYLKKAYPLSKELVIVPELVSTLGYCLSEQKRYDEALEIINEAVTIYSDVTDLHYLQGSIFMEAGYTRDAIESFEECLKLGDQGVTVTEGNGSYMAHYRLAEIYENKLQLSKSYEHIIESIKIKKTFMGAVNKYFQIVTKANISVEDVYQNIEVIYKTSNIEELKLLLEVLYSLRHPLLNKYLKEFNIRVEENVLAVGSQYDRQYNEAKSLWLGMEKIPEQNGEDVLLLALLLNDIELFHKAKPLLNLSSKESVIIHNIVENHDLCDGQLSSLSEKLLEGTIKRLLELQEYEVFERMLNCIWKGSLQVKVQVCRIVADYGFSEVAIDLLVKLFEAYPNDTRVLKLLGDICMNSNYLQDAQLFYNKLMKISPEYSTYEKCHDLFIKLGEIEDARNIKEFIMRNFPNSLWAVNC</sequence>
<dbReference type="PANTHER" id="PTHR43630">
    <property type="entry name" value="POLY-BETA-1,6-N-ACETYL-D-GLUCOSAMINE SYNTHASE"/>
    <property type="match status" value="1"/>
</dbReference>
<dbReference type="InterPro" id="IPR029044">
    <property type="entry name" value="Nucleotide-diphossugar_trans"/>
</dbReference>
<accession>A0A839TUR6</accession>
<gene>
    <name evidence="3" type="ORF">FHS19_005613</name>
</gene>
<dbReference type="Pfam" id="PF13181">
    <property type="entry name" value="TPR_8"/>
    <property type="match status" value="3"/>
</dbReference>
<evidence type="ECO:0000313" key="4">
    <source>
        <dbReference type="Proteomes" id="UP000517523"/>
    </source>
</evidence>
<dbReference type="CDD" id="cd02511">
    <property type="entry name" value="Beta4Glucosyltransferase"/>
    <property type="match status" value="1"/>
</dbReference>
<protein>
    <submittedName>
        <fullName evidence="3">Glycosyltransferase involved in cell wall biosynthesis</fullName>
    </submittedName>
</protein>
<keyword evidence="3" id="KW-0808">Transferase</keyword>
<dbReference type="InterPro" id="IPR019734">
    <property type="entry name" value="TPR_rpt"/>
</dbReference>
<dbReference type="EMBL" id="JACHXJ010000005">
    <property type="protein sequence ID" value="MBB3130894.1"/>
    <property type="molecule type" value="Genomic_DNA"/>
</dbReference>
<dbReference type="Pfam" id="PF00535">
    <property type="entry name" value="Glycos_transf_2"/>
    <property type="match status" value="1"/>
</dbReference>
<dbReference type="PROSITE" id="PS50005">
    <property type="entry name" value="TPR"/>
    <property type="match status" value="1"/>
</dbReference>
<name>A0A839TUR6_9BACL</name>
<feature type="repeat" description="TPR" evidence="1">
    <location>
        <begin position="194"/>
        <end position="227"/>
    </location>
</feature>